<keyword evidence="3" id="KW-1185">Reference proteome</keyword>
<reference evidence="2 3" key="1">
    <citation type="journal article" date="2018" name="IMA Fungus">
        <title>IMA Genome-F 9: Draft genome sequence of Annulohypoxylon stygium, Aspergillus mulundensis, Berkeleyomyces basicola (syn. Thielaviopsis basicola), Ceratocystis smalleyi, two Cercospora beticola strains, Coleophoma cylindrospora, Fusarium fracticaudum, Phialophora cf. hyalina, and Morchella septimelata.</title>
        <authorList>
            <person name="Wingfield B.D."/>
            <person name="Bills G.F."/>
            <person name="Dong Y."/>
            <person name="Huang W."/>
            <person name="Nel W.J."/>
            <person name="Swalarsk-Parry B.S."/>
            <person name="Vaghefi N."/>
            <person name="Wilken P.M."/>
            <person name="An Z."/>
            <person name="de Beer Z.W."/>
            <person name="De Vos L."/>
            <person name="Chen L."/>
            <person name="Duong T.A."/>
            <person name="Gao Y."/>
            <person name="Hammerbacher A."/>
            <person name="Kikkert J.R."/>
            <person name="Li Y."/>
            <person name="Li H."/>
            <person name="Li K."/>
            <person name="Li Q."/>
            <person name="Liu X."/>
            <person name="Ma X."/>
            <person name="Naidoo K."/>
            <person name="Pethybridge S.J."/>
            <person name="Sun J."/>
            <person name="Steenkamp E.T."/>
            <person name="van der Nest M.A."/>
            <person name="van Wyk S."/>
            <person name="Wingfield M.J."/>
            <person name="Xiong C."/>
            <person name="Yue Q."/>
            <person name="Zhang X."/>
        </authorList>
    </citation>
    <scope>NUCLEOTIDE SEQUENCE [LARGE SCALE GENOMIC DNA]</scope>
    <source>
        <strain evidence="2 3">BP 5553</strain>
    </source>
</reference>
<dbReference type="AlphaFoldDB" id="A0A370TMK9"/>
<feature type="chain" id="PRO_5017067292" evidence="1">
    <location>
        <begin position="21"/>
        <end position="545"/>
    </location>
</feature>
<dbReference type="RefSeq" id="XP_031869416.1">
    <property type="nucleotide sequence ID" value="XM_032014735.1"/>
</dbReference>
<accession>A0A370TMK9</accession>
<comment type="caution">
    <text evidence="2">The sequence shown here is derived from an EMBL/GenBank/DDBJ whole genome shotgun (WGS) entry which is preliminary data.</text>
</comment>
<dbReference type="EMBL" id="NPIC01000004">
    <property type="protein sequence ID" value="RDL36760.1"/>
    <property type="molecule type" value="Genomic_DNA"/>
</dbReference>
<dbReference type="Proteomes" id="UP000254866">
    <property type="component" value="Unassembled WGS sequence"/>
</dbReference>
<keyword evidence="1" id="KW-0732">Signal</keyword>
<dbReference type="GeneID" id="43598961"/>
<organism evidence="2 3">
    <name type="scientific">Venustampulla echinocandica</name>
    <dbReference type="NCBI Taxonomy" id="2656787"/>
    <lineage>
        <taxon>Eukaryota</taxon>
        <taxon>Fungi</taxon>
        <taxon>Dikarya</taxon>
        <taxon>Ascomycota</taxon>
        <taxon>Pezizomycotina</taxon>
        <taxon>Leotiomycetes</taxon>
        <taxon>Helotiales</taxon>
        <taxon>Pleuroascaceae</taxon>
        <taxon>Venustampulla</taxon>
    </lineage>
</organism>
<evidence type="ECO:0000313" key="2">
    <source>
        <dbReference type="EMBL" id="RDL36760.1"/>
    </source>
</evidence>
<sequence length="545" mass="56151">MLCLRQLLFVGVLTLSYVGAYDLRNVPPLSTTAQNSGPVPTAPAAIPAITDGNVGVWTSAALREIIKERDEYAAQGHFAEIEQRDQDVFPLCPESWRGGVPKACSDCGNDTIVPGQCDQVMLTGSQERCQFSGGCGVYCQCVPGAVDITPGKVTSITTVGGQAGTVVYEALTLAEYTGLKASTTVTITDLVATSTDSSAGMETFVAVVVAGGIAWWVAEQFGAAAAIAAIQPPSKLPDGGEKDNEVCQKDPKEDCADCGGANSVKLCSSGPEVGCPCDEKQNCPNEPPRCTDTSCGGDNGKSQCSASGAINGCTCCPSTTISCSDSNCNGDVFSQCQADTHHGCGCFWIGNNGRDLNIENSDPDSITPDQLSSLAAAVFTTAWGAVSSSVPGLLRNPPVVSCPYESYTPTASLNTGTASVTFLPVTNCYCMCGPAMTPQFWGTNSAHSTTSWCMNGGTTAPGDYTYVSKGCEPSAPVPTTAPSTTMTVPAHLTSTSSTTFPVNTPPSNATCNKNSDCSRYTCTGGPAAKCVAGAAGDPFTLLCRC</sequence>
<evidence type="ECO:0000256" key="1">
    <source>
        <dbReference type="SAM" id="SignalP"/>
    </source>
</evidence>
<dbReference type="OrthoDB" id="2119228at2759"/>
<proteinExistence type="predicted"/>
<feature type="signal peptide" evidence="1">
    <location>
        <begin position="1"/>
        <end position="20"/>
    </location>
</feature>
<gene>
    <name evidence="2" type="ORF">BP5553_06112</name>
</gene>
<protein>
    <submittedName>
        <fullName evidence="2">Uncharacterized protein</fullName>
    </submittedName>
</protein>
<evidence type="ECO:0000313" key="3">
    <source>
        <dbReference type="Proteomes" id="UP000254866"/>
    </source>
</evidence>
<name>A0A370TMK9_9HELO</name>